<name>A0A5C8ZMM8_9GAMM</name>
<feature type="non-terminal residue" evidence="2">
    <location>
        <position position="273"/>
    </location>
</feature>
<dbReference type="RefSeq" id="WP_148066053.1">
    <property type="nucleotide sequence ID" value="NZ_VRYZ01000023.1"/>
</dbReference>
<dbReference type="OrthoDB" id="9810995at2"/>
<evidence type="ECO:0000313" key="3">
    <source>
        <dbReference type="Proteomes" id="UP000321933"/>
    </source>
</evidence>
<dbReference type="InterPro" id="IPR012337">
    <property type="entry name" value="RNaseH-like_sf"/>
</dbReference>
<evidence type="ECO:0000313" key="2">
    <source>
        <dbReference type="EMBL" id="TXS88889.1"/>
    </source>
</evidence>
<dbReference type="InterPro" id="IPR036397">
    <property type="entry name" value="RNaseH_sf"/>
</dbReference>
<reference evidence="2 3" key="1">
    <citation type="submission" date="2019-08" db="EMBL/GenBank/DDBJ databases">
        <title>Parahaliea maris sp. nov., isolated from the surface seawater.</title>
        <authorList>
            <person name="Liu Y."/>
        </authorList>
    </citation>
    <scope>NUCLEOTIDE SEQUENCE [LARGE SCALE GENOMIC DNA]</scope>
    <source>
        <strain evidence="2 3">S2-26</strain>
    </source>
</reference>
<dbReference type="PROSITE" id="PS50994">
    <property type="entry name" value="INTEGRASE"/>
    <property type="match status" value="1"/>
</dbReference>
<dbReference type="InterPro" id="IPR025948">
    <property type="entry name" value="HTH-like_dom"/>
</dbReference>
<dbReference type="Proteomes" id="UP000321933">
    <property type="component" value="Unassembled WGS sequence"/>
</dbReference>
<dbReference type="EMBL" id="VRYZ01000023">
    <property type="protein sequence ID" value="TXS88889.1"/>
    <property type="molecule type" value="Genomic_DNA"/>
</dbReference>
<dbReference type="GO" id="GO:0003676">
    <property type="term" value="F:nucleic acid binding"/>
    <property type="evidence" value="ECO:0007669"/>
    <property type="project" value="InterPro"/>
</dbReference>
<dbReference type="InterPro" id="IPR050900">
    <property type="entry name" value="Transposase_IS3/IS150/IS904"/>
</dbReference>
<accession>A0A5C8ZMM8</accession>
<comment type="caution">
    <text evidence="2">The sequence shown here is derived from an EMBL/GenBank/DDBJ whole genome shotgun (WGS) entry which is preliminary data.</text>
</comment>
<dbReference type="InterPro" id="IPR048020">
    <property type="entry name" value="Transpos_IS3"/>
</dbReference>
<gene>
    <name evidence="2" type="ORF">FVW59_19510</name>
</gene>
<keyword evidence="3" id="KW-1185">Reference proteome</keyword>
<dbReference type="Gene3D" id="3.30.420.10">
    <property type="entry name" value="Ribonuclease H-like superfamily/Ribonuclease H"/>
    <property type="match status" value="1"/>
</dbReference>
<dbReference type="InterPro" id="IPR001584">
    <property type="entry name" value="Integrase_cat-core"/>
</dbReference>
<dbReference type="PANTHER" id="PTHR46889">
    <property type="entry name" value="TRANSPOSASE INSF FOR INSERTION SEQUENCE IS3B-RELATED"/>
    <property type="match status" value="1"/>
</dbReference>
<sequence length="273" mass="31613">MIKDYLGVYSKSLMTRAMGVSRSGFNKWLNRPDSPRALRKADCTQRVKDTYEEFEAAYGAPRITEELNALGFPCSENYIAKIMAEQGIRARNGKGFKYSRHSLTMNNVSDNLLWRDFHADKPNEKWTSDITYIWVKSKWLYLATVMDLYSRRIVGWSFGDTMTEALIEDALTMAFDRRKTSPGLIVHSDRGVQYRSQQYVDCLHRNGCQVSMSRKGNCWDNAPMESFYSRLKVELIYAKNYQSVDEARSGIFSYIEIFYNRKRRHSANGGISP</sequence>
<dbReference type="Pfam" id="PF13333">
    <property type="entry name" value="rve_2"/>
    <property type="match status" value="1"/>
</dbReference>
<organism evidence="2 3">
    <name type="scientific">Parahaliea aestuarii</name>
    <dbReference type="NCBI Taxonomy" id="1852021"/>
    <lineage>
        <taxon>Bacteria</taxon>
        <taxon>Pseudomonadati</taxon>
        <taxon>Pseudomonadota</taxon>
        <taxon>Gammaproteobacteria</taxon>
        <taxon>Cellvibrionales</taxon>
        <taxon>Halieaceae</taxon>
        <taxon>Parahaliea</taxon>
    </lineage>
</organism>
<protein>
    <submittedName>
        <fullName evidence="2">IS3 family transposase</fullName>
    </submittedName>
</protein>
<evidence type="ECO:0000259" key="1">
    <source>
        <dbReference type="PROSITE" id="PS50994"/>
    </source>
</evidence>
<dbReference type="GO" id="GO:0015074">
    <property type="term" value="P:DNA integration"/>
    <property type="evidence" value="ECO:0007669"/>
    <property type="project" value="InterPro"/>
</dbReference>
<dbReference type="AlphaFoldDB" id="A0A5C8ZMM8"/>
<proteinExistence type="predicted"/>
<dbReference type="Pfam" id="PF00665">
    <property type="entry name" value="rve"/>
    <property type="match status" value="1"/>
</dbReference>
<dbReference type="Pfam" id="PF13276">
    <property type="entry name" value="HTH_21"/>
    <property type="match status" value="1"/>
</dbReference>
<feature type="domain" description="Integrase catalytic" evidence="1">
    <location>
        <begin position="118"/>
        <end position="273"/>
    </location>
</feature>
<dbReference type="SUPFAM" id="SSF53098">
    <property type="entry name" value="Ribonuclease H-like"/>
    <property type="match status" value="1"/>
</dbReference>
<dbReference type="PANTHER" id="PTHR46889:SF4">
    <property type="entry name" value="TRANSPOSASE INSO FOR INSERTION SEQUENCE ELEMENT IS911B-RELATED"/>
    <property type="match status" value="1"/>
</dbReference>
<dbReference type="NCBIfam" id="NF033516">
    <property type="entry name" value="transpos_IS3"/>
    <property type="match status" value="1"/>
</dbReference>